<name>A0ABW4UVT3_9BACL</name>
<evidence type="ECO:0008006" key="3">
    <source>
        <dbReference type="Google" id="ProtNLM"/>
    </source>
</evidence>
<proteinExistence type="predicted"/>
<dbReference type="Proteomes" id="UP001597403">
    <property type="component" value="Unassembled WGS sequence"/>
</dbReference>
<accession>A0ABW4UVT3</accession>
<dbReference type="RefSeq" id="WP_204824400.1">
    <property type="nucleotide sequence ID" value="NZ_JBHUGF010000010.1"/>
</dbReference>
<reference evidence="2" key="1">
    <citation type="journal article" date="2019" name="Int. J. Syst. Evol. Microbiol.">
        <title>The Global Catalogue of Microorganisms (GCM) 10K type strain sequencing project: providing services to taxonomists for standard genome sequencing and annotation.</title>
        <authorList>
            <consortium name="The Broad Institute Genomics Platform"/>
            <consortium name="The Broad Institute Genome Sequencing Center for Infectious Disease"/>
            <person name="Wu L."/>
            <person name="Ma J."/>
        </authorList>
    </citation>
    <scope>NUCLEOTIDE SEQUENCE [LARGE SCALE GENOMIC DNA]</scope>
    <source>
        <strain evidence="2">CGMCC 1.15067</strain>
    </source>
</reference>
<comment type="caution">
    <text evidence="1">The sequence shown here is derived from an EMBL/GenBank/DDBJ whole genome shotgun (WGS) entry which is preliminary data.</text>
</comment>
<organism evidence="1 2">
    <name type="scientific">Paenibacillus nicotianae</name>
    <dbReference type="NCBI Taxonomy" id="1526551"/>
    <lineage>
        <taxon>Bacteria</taxon>
        <taxon>Bacillati</taxon>
        <taxon>Bacillota</taxon>
        <taxon>Bacilli</taxon>
        <taxon>Bacillales</taxon>
        <taxon>Paenibacillaceae</taxon>
        <taxon>Paenibacillus</taxon>
    </lineage>
</organism>
<sequence>MDTEDKIIKEYYSLNEKGQFDFLKGFNQLLNQALAQFFLSIATDINADDDIRIEAVNILGLYKGDYDDTDIKAKLMTIINADDTEDDSLIVNCINTLSLLTVDDQEIGWAFNMIQGDNYVLFKSAAFDLLARHKNHPKAVEALKRLVNYKNYGISAQRELAAIET</sequence>
<gene>
    <name evidence="1" type="ORF">ACFSGI_12170</name>
</gene>
<keyword evidence="2" id="KW-1185">Reference proteome</keyword>
<evidence type="ECO:0000313" key="2">
    <source>
        <dbReference type="Proteomes" id="UP001597403"/>
    </source>
</evidence>
<evidence type="ECO:0000313" key="1">
    <source>
        <dbReference type="EMBL" id="MFD1990718.1"/>
    </source>
</evidence>
<protein>
    <recommendedName>
        <fullName evidence="3">HEAT repeat domain-containing protein</fullName>
    </recommendedName>
</protein>
<dbReference type="EMBL" id="JBHUGF010000010">
    <property type="protein sequence ID" value="MFD1990718.1"/>
    <property type="molecule type" value="Genomic_DNA"/>
</dbReference>